<keyword evidence="1" id="KW-0175">Coiled coil</keyword>
<evidence type="ECO:0000256" key="1">
    <source>
        <dbReference type="SAM" id="Coils"/>
    </source>
</evidence>
<name>A0AA38G5U7_TAXCH</name>
<comment type="caution">
    <text evidence="2">The sequence shown here is derived from an EMBL/GenBank/DDBJ whole genome shotgun (WGS) entry which is preliminary data.</text>
</comment>
<dbReference type="Proteomes" id="UP000824469">
    <property type="component" value="Unassembled WGS sequence"/>
</dbReference>
<feature type="coiled-coil region" evidence="1">
    <location>
        <begin position="68"/>
        <end position="102"/>
    </location>
</feature>
<feature type="coiled-coil region" evidence="1">
    <location>
        <begin position="129"/>
        <end position="163"/>
    </location>
</feature>
<feature type="non-terminal residue" evidence="2">
    <location>
        <position position="261"/>
    </location>
</feature>
<dbReference type="EMBL" id="JAHRHJ020000004">
    <property type="protein sequence ID" value="KAH9317201.1"/>
    <property type="molecule type" value="Genomic_DNA"/>
</dbReference>
<sequence length="261" mass="29974">IMSNDFYLSGLQQTSGILHEAISLEGEKKAEGGVFIVIGRNRLGELGNKNEPSTTGLIGSLTMARSSLRMLEREKLAIEKINDELEEEYNNWELTLEVVNELKKMDAYTLVQEGITGERGKHFEFYKAIDFRIRILQEAREKLQKAREEVIDATNDIDDEFAKIRCQVPDEDLNMLRTSDIFAEFKDLVEKDSKVEQDFDLQSIDKLIAYQNVLDNLLKKKVFNLIVDTLPRNKLIPVQIKIGQPKENSNLRLLSLNHAFE</sequence>
<gene>
    <name evidence="2" type="ORF">KI387_018970</name>
</gene>
<evidence type="ECO:0000313" key="3">
    <source>
        <dbReference type="Proteomes" id="UP000824469"/>
    </source>
</evidence>
<feature type="non-terminal residue" evidence="2">
    <location>
        <position position="1"/>
    </location>
</feature>
<proteinExistence type="predicted"/>
<dbReference type="AlphaFoldDB" id="A0AA38G5U7"/>
<protein>
    <submittedName>
        <fullName evidence="2">Uncharacterized protein</fullName>
    </submittedName>
</protein>
<reference evidence="2 3" key="1">
    <citation type="journal article" date="2021" name="Nat. Plants">
        <title>The Taxus genome provides insights into paclitaxel biosynthesis.</title>
        <authorList>
            <person name="Xiong X."/>
            <person name="Gou J."/>
            <person name="Liao Q."/>
            <person name="Li Y."/>
            <person name="Zhou Q."/>
            <person name="Bi G."/>
            <person name="Li C."/>
            <person name="Du R."/>
            <person name="Wang X."/>
            <person name="Sun T."/>
            <person name="Guo L."/>
            <person name="Liang H."/>
            <person name="Lu P."/>
            <person name="Wu Y."/>
            <person name="Zhang Z."/>
            <person name="Ro D.K."/>
            <person name="Shang Y."/>
            <person name="Huang S."/>
            <person name="Yan J."/>
        </authorList>
    </citation>
    <scope>NUCLEOTIDE SEQUENCE [LARGE SCALE GENOMIC DNA]</scope>
    <source>
        <strain evidence="2">Ta-2019</strain>
    </source>
</reference>
<accession>A0AA38G5U7</accession>
<evidence type="ECO:0000313" key="2">
    <source>
        <dbReference type="EMBL" id="KAH9317201.1"/>
    </source>
</evidence>
<keyword evidence="3" id="KW-1185">Reference proteome</keyword>
<organism evidence="2 3">
    <name type="scientific">Taxus chinensis</name>
    <name type="common">Chinese yew</name>
    <name type="synonym">Taxus wallichiana var. chinensis</name>
    <dbReference type="NCBI Taxonomy" id="29808"/>
    <lineage>
        <taxon>Eukaryota</taxon>
        <taxon>Viridiplantae</taxon>
        <taxon>Streptophyta</taxon>
        <taxon>Embryophyta</taxon>
        <taxon>Tracheophyta</taxon>
        <taxon>Spermatophyta</taxon>
        <taxon>Pinopsida</taxon>
        <taxon>Pinidae</taxon>
        <taxon>Conifers II</taxon>
        <taxon>Cupressales</taxon>
        <taxon>Taxaceae</taxon>
        <taxon>Taxus</taxon>
    </lineage>
</organism>